<dbReference type="InterPro" id="IPR000504">
    <property type="entry name" value="RRM_dom"/>
</dbReference>
<dbReference type="Gene3D" id="3.30.70.330">
    <property type="match status" value="1"/>
</dbReference>
<evidence type="ECO:0000256" key="2">
    <source>
        <dbReference type="PROSITE-ProRule" id="PRU00176"/>
    </source>
</evidence>
<evidence type="ECO:0000256" key="1">
    <source>
        <dbReference type="ARBA" id="ARBA00022884"/>
    </source>
</evidence>
<evidence type="ECO:0000259" key="3">
    <source>
        <dbReference type="PROSITE" id="PS50102"/>
    </source>
</evidence>
<evidence type="ECO:0000313" key="4">
    <source>
        <dbReference type="EMBL" id="VVA90942.1"/>
    </source>
</evidence>
<dbReference type="GO" id="GO:0003723">
    <property type="term" value="F:RNA binding"/>
    <property type="evidence" value="ECO:0007669"/>
    <property type="project" value="UniProtKB-UniRule"/>
</dbReference>
<evidence type="ECO:0000313" key="5">
    <source>
        <dbReference type="Proteomes" id="UP000489600"/>
    </source>
</evidence>
<dbReference type="GO" id="GO:0071011">
    <property type="term" value="C:precatalytic spliceosome"/>
    <property type="evidence" value="ECO:0007669"/>
    <property type="project" value="TreeGrafter"/>
</dbReference>
<dbReference type="SUPFAM" id="SSF54791">
    <property type="entry name" value="Eukaryotic type KH-domain (KH-domain type I)"/>
    <property type="match status" value="1"/>
</dbReference>
<dbReference type="InterPro" id="IPR012677">
    <property type="entry name" value="Nucleotide-bd_a/b_plait_sf"/>
</dbReference>
<dbReference type="PANTHER" id="PTHR45880">
    <property type="entry name" value="RNA-BINDING MOTIF PROTEIN, X-LINKED 2"/>
    <property type="match status" value="1"/>
</dbReference>
<dbReference type="Proteomes" id="UP000489600">
    <property type="component" value="Unassembled WGS sequence"/>
</dbReference>
<name>A0A565APJ7_9BRAS</name>
<dbReference type="GO" id="GO:0000398">
    <property type="term" value="P:mRNA splicing, via spliceosome"/>
    <property type="evidence" value="ECO:0007669"/>
    <property type="project" value="TreeGrafter"/>
</dbReference>
<dbReference type="AlphaFoldDB" id="A0A565APJ7"/>
<dbReference type="EMBL" id="CABITT030000001">
    <property type="protein sequence ID" value="VVA90942.1"/>
    <property type="molecule type" value="Genomic_DNA"/>
</dbReference>
<comment type="caution">
    <text evidence="4">The sequence shown here is derived from an EMBL/GenBank/DDBJ whole genome shotgun (WGS) entry which is preliminary data.</text>
</comment>
<accession>A0A565APJ7</accession>
<dbReference type="Pfam" id="PF00076">
    <property type="entry name" value="RRM_1"/>
    <property type="match status" value="1"/>
</dbReference>
<dbReference type="GO" id="GO:0005686">
    <property type="term" value="C:U2 snRNP"/>
    <property type="evidence" value="ECO:0007669"/>
    <property type="project" value="TreeGrafter"/>
</dbReference>
<dbReference type="OrthoDB" id="2573941at2759"/>
<dbReference type="PROSITE" id="PS50102">
    <property type="entry name" value="RRM"/>
    <property type="match status" value="1"/>
</dbReference>
<dbReference type="InterPro" id="IPR036612">
    <property type="entry name" value="KH_dom_type_1_sf"/>
</dbReference>
<keyword evidence="1 2" id="KW-0694">RNA-binding</keyword>
<keyword evidence="5" id="KW-1185">Reference proteome</keyword>
<gene>
    <name evidence="4" type="ORF">ANE_LOCUS1387</name>
</gene>
<dbReference type="SMART" id="SM00360">
    <property type="entry name" value="RRM"/>
    <property type="match status" value="1"/>
</dbReference>
<dbReference type="PANTHER" id="PTHR45880:SF1">
    <property type="entry name" value="RNA-BINDING MOTIF PROTEIN, X-LINKED 2"/>
    <property type="match status" value="1"/>
</dbReference>
<dbReference type="PROSITE" id="PS50084">
    <property type="entry name" value="KH_TYPE_1"/>
    <property type="match status" value="1"/>
</dbReference>
<feature type="domain" description="RRM" evidence="3">
    <location>
        <begin position="64"/>
        <end position="139"/>
    </location>
</feature>
<sequence>MCVRCSNLFRDLNEEYLRFTADTKYILGAAISVNFSLLVKNTRLGDVYGKKHYVLNSIREISGAIIHIYPRPTSENEENLISLFGEISHINLIREKRSGKSKGLAFLAYEDRRISTLASDNLDGFMLLGSNIKVNHSRKYLRREEETMAEKHCSQSVHNRKSS</sequence>
<reference evidence="4" key="1">
    <citation type="submission" date="2019-07" db="EMBL/GenBank/DDBJ databases">
        <authorList>
            <person name="Dittberner H."/>
        </authorList>
    </citation>
    <scope>NUCLEOTIDE SEQUENCE [LARGE SCALE GENOMIC DNA]</scope>
</reference>
<organism evidence="4 5">
    <name type="scientific">Arabis nemorensis</name>
    <dbReference type="NCBI Taxonomy" id="586526"/>
    <lineage>
        <taxon>Eukaryota</taxon>
        <taxon>Viridiplantae</taxon>
        <taxon>Streptophyta</taxon>
        <taxon>Embryophyta</taxon>
        <taxon>Tracheophyta</taxon>
        <taxon>Spermatophyta</taxon>
        <taxon>Magnoliopsida</taxon>
        <taxon>eudicotyledons</taxon>
        <taxon>Gunneridae</taxon>
        <taxon>Pentapetalae</taxon>
        <taxon>rosids</taxon>
        <taxon>malvids</taxon>
        <taxon>Brassicales</taxon>
        <taxon>Brassicaceae</taxon>
        <taxon>Arabideae</taxon>
        <taxon>Arabis</taxon>
    </lineage>
</organism>
<dbReference type="InterPro" id="IPR035979">
    <property type="entry name" value="RBD_domain_sf"/>
</dbReference>
<dbReference type="GO" id="GO:0071013">
    <property type="term" value="C:catalytic step 2 spliceosome"/>
    <property type="evidence" value="ECO:0007669"/>
    <property type="project" value="TreeGrafter"/>
</dbReference>
<protein>
    <recommendedName>
        <fullName evidence="3">RRM domain-containing protein</fullName>
    </recommendedName>
</protein>
<dbReference type="SUPFAM" id="SSF54928">
    <property type="entry name" value="RNA-binding domain, RBD"/>
    <property type="match status" value="1"/>
</dbReference>
<proteinExistence type="predicted"/>
<dbReference type="InterPro" id="IPR051847">
    <property type="entry name" value="RNA_proc/Spliceosome_comp"/>
</dbReference>